<organism evidence="2 3">
    <name type="scientific">Thyridium curvatum</name>
    <dbReference type="NCBI Taxonomy" id="1093900"/>
    <lineage>
        <taxon>Eukaryota</taxon>
        <taxon>Fungi</taxon>
        <taxon>Dikarya</taxon>
        <taxon>Ascomycota</taxon>
        <taxon>Pezizomycotina</taxon>
        <taxon>Sordariomycetes</taxon>
        <taxon>Sordariomycetidae</taxon>
        <taxon>Thyridiales</taxon>
        <taxon>Thyridiaceae</taxon>
        <taxon>Thyridium</taxon>
    </lineage>
</organism>
<dbReference type="InParanoid" id="A0A507ALK4"/>
<name>A0A507ALK4_9PEZI</name>
<comment type="caution">
    <text evidence="2">The sequence shown here is derived from an EMBL/GenBank/DDBJ whole genome shotgun (WGS) entry which is preliminary data.</text>
</comment>
<feature type="region of interest" description="Disordered" evidence="1">
    <location>
        <begin position="451"/>
        <end position="471"/>
    </location>
</feature>
<protein>
    <recommendedName>
        <fullName evidence="4">Arrestin-like N-terminal domain-containing protein</fullName>
    </recommendedName>
</protein>
<dbReference type="OrthoDB" id="2333384at2759"/>
<reference evidence="2 3" key="1">
    <citation type="submission" date="2019-06" db="EMBL/GenBank/DDBJ databases">
        <title>Draft genome sequence of the filamentous fungus Phialemoniopsis curvata isolated from diesel fuel.</title>
        <authorList>
            <person name="Varaljay V.A."/>
            <person name="Lyon W.J."/>
            <person name="Crouch A.L."/>
            <person name="Drake C.E."/>
            <person name="Hollomon J.M."/>
            <person name="Nadeau L.J."/>
            <person name="Nunn H.S."/>
            <person name="Stevenson B.S."/>
            <person name="Bojanowski C.L."/>
            <person name="Crookes-Goodson W.J."/>
        </authorList>
    </citation>
    <scope>NUCLEOTIDE SEQUENCE [LARGE SCALE GENOMIC DNA]</scope>
    <source>
        <strain evidence="2 3">D216</strain>
    </source>
</reference>
<gene>
    <name evidence="2" type="ORF">E0L32_007706</name>
</gene>
<dbReference type="EMBL" id="SKBQ01000048">
    <property type="protein sequence ID" value="TPX11495.1"/>
    <property type="molecule type" value="Genomic_DNA"/>
</dbReference>
<dbReference type="AlphaFoldDB" id="A0A507ALK4"/>
<dbReference type="Proteomes" id="UP000319257">
    <property type="component" value="Unassembled WGS sequence"/>
</dbReference>
<accession>A0A507ALK4</accession>
<evidence type="ECO:0000313" key="2">
    <source>
        <dbReference type="EMBL" id="TPX11495.1"/>
    </source>
</evidence>
<evidence type="ECO:0000313" key="3">
    <source>
        <dbReference type="Proteomes" id="UP000319257"/>
    </source>
</evidence>
<proteinExistence type="predicted"/>
<dbReference type="GeneID" id="41975153"/>
<evidence type="ECO:0008006" key="4">
    <source>
        <dbReference type="Google" id="ProtNLM"/>
    </source>
</evidence>
<evidence type="ECO:0000256" key="1">
    <source>
        <dbReference type="SAM" id="MobiDB-lite"/>
    </source>
</evidence>
<feature type="compositionally biased region" description="Polar residues" evidence="1">
    <location>
        <begin position="458"/>
        <end position="471"/>
    </location>
</feature>
<dbReference type="InterPro" id="IPR014752">
    <property type="entry name" value="Arrestin-like_C"/>
</dbReference>
<sequence length="471" mass="51539">MSQAEFKASEDLAIQLDNFPTAYRPGETISGRVLRKTQTASPRAGLDIALLGRTKARVHLVHARDLDDYYNSPFHFFDRDETLVKVHDGPLHIPGSELQSWPFAITIPTNLSPKPISAAAKKEHSYLPLDPAEIAKRPLPSSYSFNGQLFDDVFSGHVEYWLEARFRSDGEATRPATASMPVMVRARSTPYPVTDHSTKRCVTRSFVTSHRLAPGGGAEGSGLSLKQRAQKLMGSSKVPELVFHLEIGCPTVIQLDHPKPFPFELRVVPIWDQTSGVLKELPQKVRIKGLDLQLKESSSVLCPGTLAPRGGNDETIKDFALARVLKEEDFGSFLVPFGADAQPFDIGEQLQLKVASSWATALGRPPPQKFIPGLFPSFTTYNVAHRYRLQWCVTLVIAGETVKVNGEHNTSLLARSEEQGGQSMYEVGYLGVQKKYKEWMGALGAGSLVSGGPPPTFEASTGGSKSAETGL</sequence>
<dbReference type="RefSeq" id="XP_030993206.1">
    <property type="nucleotide sequence ID" value="XM_031142480.1"/>
</dbReference>
<keyword evidence="3" id="KW-1185">Reference proteome</keyword>
<dbReference type="Gene3D" id="2.60.40.640">
    <property type="match status" value="1"/>
</dbReference>